<dbReference type="GeneID" id="31891321"/>
<evidence type="ECO:0000313" key="1">
    <source>
        <dbReference type="EMBL" id="CDX38535.1"/>
    </source>
</evidence>
<protein>
    <submittedName>
        <fullName evidence="1">Uncharacterized protein</fullName>
    </submittedName>
</protein>
<name>A0A090GM92_MESPL</name>
<dbReference type="InterPro" id="IPR045920">
    <property type="entry name" value="DUF6339"/>
</dbReference>
<dbReference type="Proteomes" id="UP000046373">
    <property type="component" value="Unassembled WGS sequence"/>
</dbReference>
<evidence type="ECO:0000313" key="2">
    <source>
        <dbReference type="Proteomes" id="UP000046373"/>
    </source>
</evidence>
<sequence>MGDQLKYVSDKVLGQLRSDIVQNVSRYETGDFADLSSEPGWDIPLGIEYDAARLASLDLSKPQTISSIDLANSRVVGKALSNLTPAIANEERVWVRLAHVEALAYCRARWLGSVGSESNAALVRDHFFAPRQTGIRDDHALSRLWWNYQIARTCDPDDVDGALALILTSADIRSNFVERIWMTSRRTIAGAVLRAMRSEPWITGGEINFREFMKALNKLGGGVVFETLSQAETDQFVAECVSFAKMEKAA</sequence>
<organism evidence="1 2">
    <name type="scientific">Mesorhizobium plurifarium</name>
    <dbReference type="NCBI Taxonomy" id="69974"/>
    <lineage>
        <taxon>Bacteria</taxon>
        <taxon>Pseudomonadati</taxon>
        <taxon>Pseudomonadota</taxon>
        <taxon>Alphaproteobacteria</taxon>
        <taxon>Hyphomicrobiales</taxon>
        <taxon>Phyllobacteriaceae</taxon>
        <taxon>Mesorhizobium</taxon>
    </lineage>
</organism>
<dbReference type="EMBL" id="CCNB01000016">
    <property type="protein sequence ID" value="CDX38535.1"/>
    <property type="molecule type" value="Genomic_DNA"/>
</dbReference>
<accession>A0A090GM92</accession>
<reference evidence="1 2" key="1">
    <citation type="submission" date="2014-08" db="EMBL/GenBank/DDBJ databases">
        <authorList>
            <person name="Moulin Lionel"/>
        </authorList>
    </citation>
    <scope>NUCLEOTIDE SEQUENCE [LARGE SCALE GENOMIC DNA]</scope>
</reference>
<dbReference type="Pfam" id="PF19866">
    <property type="entry name" value="DUF6339"/>
    <property type="match status" value="1"/>
</dbReference>
<dbReference type="AlphaFoldDB" id="A0A090GM92"/>
<gene>
    <name evidence="1" type="ORF">MPLDJ20_230109</name>
</gene>
<proteinExistence type="predicted"/>